<evidence type="ECO:0000256" key="1">
    <source>
        <dbReference type="ARBA" id="ARBA00022679"/>
    </source>
</evidence>
<dbReference type="AlphaFoldDB" id="A0A810KXT1"/>
<dbReference type="Gene3D" id="3.40.630.30">
    <property type="match status" value="1"/>
</dbReference>
<dbReference type="PROSITE" id="PS51186">
    <property type="entry name" value="GNAT"/>
    <property type="match status" value="1"/>
</dbReference>
<name>A0A810KXT1_9ACTN</name>
<keyword evidence="1" id="KW-0808">Transferase</keyword>
<dbReference type="GO" id="GO:0016747">
    <property type="term" value="F:acyltransferase activity, transferring groups other than amino-acyl groups"/>
    <property type="evidence" value="ECO:0007669"/>
    <property type="project" value="InterPro"/>
</dbReference>
<evidence type="ECO:0000313" key="4">
    <source>
        <dbReference type="EMBL" id="BCJ27051.1"/>
    </source>
</evidence>
<keyword evidence="5" id="KW-1185">Reference proteome</keyword>
<dbReference type="EMBL" id="AP023354">
    <property type="protein sequence ID" value="BCJ27051.1"/>
    <property type="molecule type" value="Genomic_DNA"/>
</dbReference>
<reference evidence="4" key="1">
    <citation type="submission" date="2020-08" db="EMBL/GenBank/DDBJ databases">
        <title>Whole genome shotgun sequence of Actinocatenispora sera NBRC 101916.</title>
        <authorList>
            <person name="Komaki H."/>
            <person name="Tamura T."/>
        </authorList>
    </citation>
    <scope>NUCLEOTIDE SEQUENCE</scope>
    <source>
        <strain evidence="4">NBRC 101916</strain>
    </source>
</reference>
<sequence>MLDTEIRSRPARLDDLPRLTEIYNHYVLATPITFDVEPVTVAGRRDWFDAHAPSGRYRLLVAEQDGVVLGYASSGRFRTKPAYETSVEFSVYLAPERTGNGVGSLLYRRLLDELAGADVHRAYAGVCLPNEASQRLHRRFGFQPIGVYREVGRKFGRYWDVQWFEREVDAA</sequence>
<dbReference type="CDD" id="cd04301">
    <property type="entry name" value="NAT_SF"/>
    <property type="match status" value="1"/>
</dbReference>
<dbReference type="InterPro" id="IPR016181">
    <property type="entry name" value="Acyl_CoA_acyltransferase"/>
</dbReference>
<evidence type="ECO:0000256" key="2">
    <source>
        <dbReference type="ARBA" id="ARBA00023315"/>
    </source>
</evidence>
<dbReference type="Pfam" id="PF00583">
    <property type="entry name" value="Acetyltransf_1"/>
    <property type="match status" value="1"/>
</dbReference>
<organism evidence="4 5">
    <name type="scientific">Actinocatenispora sera</name>
    <dbReference type="NCBI Taxonomy" id="390989"/>
    <lineage>
        <taxon>Bacteria</taxon>
        <taxon>Bacillati</taxon>
        <taxon>Actinomycetota</taxon>
        <taxon>Actinomycetes</taxon>
        <taxon>Micromonosporales</taxon>
        <taxon>Micromonosporaceae</taxon>
        <taxon>Actinocatenispora</taxon>
    </lineage>
</organism>
<accession>A0A810KXT1</accession>
<feature type="domain" description="N-acetyltransferase" evidence="3">
    <location>
        <begin position="6"/>
        <end position="165"/>
    </location>
</feature>
<dbReference type="OrthoDB" id="3173333at2"/>
<evidence type="ECO:0000313" key="5">
    <source>
        <dbReference type="Proteomes" id="UP000680750"/>
    </source>
</evidence>
<dbReference type="InterPro" id="IPR000182">
    <property type="entry name" value="GNAT_dom"/>
</dbReference>
<evidence type="ECO:0000259" key="3">
    <source>
        <dbReference type="PROSITE" id="PS51186"/>
    </source>
</evidence>
<protein>
    <submittedName>
        <fullName evidence="4">Phosphinothricin N-acetyltransferase</fullName>
    </submittedName>
</protein>
<proteinExistence type="predicted"/>
<dbReference type="PANTHER" id="PTHR43072:SF23">
    <property type="entry name" value="UPF0039 PROTEIN C11D3.02C"/>
    <property type="match status" value="1"/>
</dbReference>
<dbReference type="SUPFAM" id="SSF55729">
    <property type="entry name" value="Acyl-CoA N-acyltransferases (Nat)"/>
    <property type="match status" value="1"/>
</dbReference>
<dbReference type="KEGG" id="aser:Asera_11590"/>
<dbReference type="PANTHER" id="PTHR43072">
    <property type="entry name" value="N-ACETYLTRANSFERASE"/>
    <property type="match status" value="1"/>
</dbReference>
<dbReference type="RefSeq" id="WP_030445291.1">
    <property type="nucleotide sequence ID" value="NZ_AP023354.1"/>
</dbReference>
<gene>
    <name evidence="4" type="primary">bar</name>
    <name evidence="4" type="ORF">Asera_11590</name>
</gene>
<keyword evidence="2" id="KW-0012">Acyltransferase</keyword>
<dbReference type="Proteomes" id="UP000680750">
    <property type="component" value="Chromosome"/>
</dbReference>